<accession>A0A835H0J2</accession>
<comment type="caution">
    <text evidence="2">The sequence shown here is derived from an EMBL/GenBank/DDBJ whole genome shotgun (WGS) entry which is preliminary data.</text>
</comment>
<dbReference type="PANTHER" id="PTHR12161">
    <property type="entry name" value="IST1 FAMILY MEMBER"/>
    <property type="match status" value="1"/>
</dbReference>
<dbReference type="InterPro" id="IPR005061">
    <property type="entry name" value="Ist1"/>
</dbReference>
<dbReference type="InterPro" id="IPR042277">
    <property type="entry name" value="IST1-like"/>
</dbReference>
<evidence type="ECO:0000313" key="3">
    <source>
        <dbReference type="Proteomes" id="UP000631114"/>
    </source>
</evidence>
<dbReference type="EMBL" id="JADFTS010000009">
    <property type="protein sequence ID" value="KAF9589347.1"/>
    <property type="molecule type" value="Genomic_DNA"/>
</dbReference>
<proteinExistence type="inferred from homology"/>
<name>A0A835H0J2_9MAGN</name>
<comment type="similarity">
    <text evidence="1">Belongs to the IST1 family.</text>
</comment>
<organism evidence="2 3">
    <name type="scientific">Coptis chinensis</name>
    <dbReference type="NCBI Taxonomy" id="261450"/>
    <lineage>
        <taxon>Eukaryota</taxon>
        <taxon>Viridiplantae</taxon>
        <taxon>Streptophyta</taxon>
        <taxon>Embryophyta</taxon>
        <taxon>Tracheophyta</taxon>
        <taxon>Spermatophyta</taxon>
        <taxon>Magnoliopsida</taxon>
        <taxon>Ranunculales</taxon>
        <taxon>Ranunculaceae</taxon>
        <taxon>Coptidoideae</taxon>
        <taxon>Coptis</taxon>
    </lineage>
</organism>
<dbReference type="PANTHER" id="PTHR12161:SF44">
    <property type="entry name" value="REGULATOR OF VPS4 ACTIVITY IN THE MVB PATHWAY PROTEIN"/>
    <property type="match status" value="1"/>
</dbReference>
<reference evidence="2 3" key="1">
    <citation type="submission" date="2020-10" db="EMBL/GenBank/DDBJ databases">
        <title>The Coptis chinensis genome and diversification of protoberbering-type alkaloids.</title>
        <authorList>
            <person name="Wang B."/>
            <person name="Shu S."/>
            <person name="Song C."/>
            <person name="Liu Y."/>
        </authorList>
    </citation>
    <scope>NUCLEOTIDE SEQUENCE [LARGE SCALE GENOMIC DNA]</scope>
    <source>
        <strain evidence="2">HL-2020</strain>
        <tissue evidence="2">Leaf</tissue>
    </source>
</reference>
<sequence>MNMFEVLFGWRKASRCKKLIRRVQCRLKLLKNKRDSIVRQVRQDVVQLIKDGHEDCALSRIDQIYKDQSLKEVYDLLDNFCGFIIVNLSYIRKHRDCPNDINEAVSSLLFASARFGDLPELIKLRKLFGERYGQRFAVTAVELSYGNLVNPQIIENLCTKSIPDHLKLDLMKEIARDNGLELDYPENGIEFELQHRRQSTLSRFCTSRIENLRRYTSSR</sequence>
<dbReference type="FunFam" id="1.20.1260.60:FF:000002">
    <property type="entry name" value="Vacuolar protein sorting-associated protein IST1"/>
    <property type="match status" value="1"/>
</dbReference>
<evidence type="ECO:0000313" key="2">
    <source>
        <dbReference type="EMBL" id="KAF9589347.1"/>
    </source>
</evidence>
<evidence type="ECO:0000256" key="1">
    <source>
        <dbReference type="ARBA" id="ARBA00005536"/>
    </source>
</evidence>
<dbReference type="Pfam" id="PF03398">
    <property type="entry name" value="Ist1"/>
    <property type="match status" value="1"/>
</dbReference>
<dbReference type="AlphaFoldDB" id="A0A835H0J2"/>
<gene>
    <name evidence="2" type="ORF">IFM89_022827</name>
</gene>
<keyword evidence="3" id="KW-1185">Reference proteome</keyword>
<dbReference type="Proteomes" id="UP000631114">
    <property type="component" value="Unassembled WGS sequence"/>
</dbReference>
<dbReference type="GO" id="GO:0015031">
    <property type="term" value="P:protein transport"/>
    <property type="evidence" value="ECO:0007669"/>
    <property type="project" value="InterPro"/>
</dbReference>
<evidence type="ECO:0008006" key="4">
    <source>
        <dbReference type="Google" id="ProtNLM"/>
    </source>
</evidence>
<dbReference type="OrthoDB" id="29853at2759"/>
<protein>
    <recommendedName>
        <fullName evidence="4">IST1-like protein</fullName>
    </recommendedName>
</protein>
<dbReference type="Gene3D" id="1.20.1260.60">
    <property type="entry name" value="Vacuolar protein sorting-associated protein Ist1"/>
    <property type="match status" value="1"/>
</dbReference>